<gene>
    <name evidence="2" type="ORF">RF11_01397</name>
</gene>
<comment type="caution">
    <text evidence="2">The sequence shown here is derived from an EMBL/GenBank/DDBJ whole genome shotgun (WGS) entry which is preliminary data.</text>
</comment>
<dbReference type="Proteomes" id="UP000031668">
    <property type="component" value="Unassembled WGS sequence"/>
</dbReference>
<keyword evidence="3" id="KW-1185">Reference proteome</keyword>
<evidence type="ECO:0000313" key="2">
    <source>
        <dbReference type="EMBL" id="KII71852.1"/>
    </source>
</evidence>
<dbReference type="AlphaFoldDB" id="A0A0C2ND04"/>
<evidence type="ECO:0000256" key="1">
    <source>
        <dbReference type="SAM" id="MobiDB-lite"/>
    </source>
</evidence>
<feature type="compositionally biased region" description="Polar residues" evidence="1">
    <location>
        <begin position="147"/>
        <end position="158"/>
    </location>
</feature>
<dbReference type="OrthoDB" id="5856777at2759"/>
<proteinExistence type="predicted"/>
<reference evidence="2 3" key="1">
    <citation type="journal article" date="2014" name="Genome Biol. Evol.">
        <title>The genome of the myxosporean Thelohanellus kitauei shows adaptations to nutrient acquisition within its fish host.</title>
        <authorList>
            <person name="Yang Y."/>
            <person name="Xiong J."/>
            <person name="Zhou Z."/>
            <person name="Huo F."/>
            <person name="Miao W."/>
            <person name="Ran C."/>
            <person name="Liu Y."/>
            <person name="Zhang J."/>
            <person name="Feng J."/>
            <person name="Wang M."/>
            <person name="Wang M."/>
            <person name="Wang L."/>
            <person name="Yao B."/>
        </authorList>
    </citation>
    <scope>NUCLEOTIDE SEQUENCE [LARGE SCALE GENOMIC DNA]</scope>
    <source>
        <strain evidence="2">Wuqing</strain>
    </source>
</reference>
<evidence type="ECO:0000313" key="3">
    <source>
        <dbReference type="Proteomes" id="UP000031668"/>
    </source>
</evidence>
<protein>
    <submittedName>
        <fullName evidence="2">Uncharacterized protein</fullName>
    </submittedName>
</protein>
<dbReference type="EMBL" id="JWZT01001610">
    <property type="protein sequence ID" value="KII71852.1"/>
    <property type="molecule type" value="Genomic_DNA"/>
</dbReference>
<feature type="region of interest" description="Disordered" evidence="1">
    <location>
        <begin position="143"/>
        <end position="162"/>
    </location>
</feature>
<name>A0A0C2ND04_THEKT</name>
<organism evidence="2 3">
    <name type="scientific">Thelohanellus kitauei</name>
    <name type="common">Myxosporean</name>
    <dbReference type="NCBI Taxonomy" id="669202"/>
    <lineage>
        <taxon>Eukaryota</taxon>
        <taxon>Metazoa</taxon>
        <taxon>Cnidaria</taxon>
        <taxon>Myxozoa</taxon>
        <taxon>Myxosporea</taxon>
        <taxon>Bivalvulida</taxon>
        <taxon>Platysporina</taxon>
        <taxon>Myxobolidae</taxon>
        <taxon>Thelohanellus</taxon>
    </lineage>
</organism>
<sequence length="209" mass="23807">MRNTPSKGTSYSPAQLVYNTSLRGPSDARFIAFVPKREITDNGHVNDGKIKLRKYIDDYKKAYDQKTTSKEFKLGQQVLIKRPITTAMDRLYDGPYKVVERNPPNYTIGNSDNGSITVVHHNRLKLYKDYSCLEDTSDDEIEEADASQATIPKNTEQSIGKRRIKIPEENLEFVKQKLPSFLERGVMSGDRRTQVNRAPEMCNLNGQST</sequence>
<accession>A0A0C2ND04</accession>